<keyword evidence="5" id="KW-1185">Reference proteome</keyword>
<dbReference type="InterPro" id="IPR002711">
    <property type="entry name" value="HNH"/>
</dbReference>
<dbReference type="OrthoDB" id="11472at2157"/>
<keyword evidence="4" id="KW-0255">Endonuclease</keyword>
<organism evidence="4 5">
    <name type="scientific">Haladaptatus litoreus</name>
    <dbReference type="NCBI Taxonomy" id="553468"/>
    <lineage>
        <taxon>Archaea</taxon>
        <taxon>Methanobacteriati</taxon>
        <taxon>Methanobacteriota</taxon>
        <taxon>Stenosarchaea group</taxon>
        <taxon>Halobacteria</taxon>
        <taxon>Halobacteriales</taxon>
        <taxon>Haladaptataceae</taxon>
        <taxon>Haladaptatus</taxon>
    </lineage>
</organism>
<dbReference type="AlphaFoldDB" id="A0A1N6Y6I9"/>
<dbReference type="PROSITE" id="PS50157">
    <property type="entry name" value="ZINC_FINGER_C2H2_2"/>
    <property type="match status" value="1"/>
</dbReference>
<accession>A0A1N6Y6I9</accession>
<dbReference type="GO" id="GO:0005829">
    <property type="term" value="C:cytosol"/>
    <property type="evidence" value="ECO:0007669"/>
    <property type="project" value="TreeGrafter"/>
</dbReference>
<dbReference type="InterPro" id="IPR013087">
    <property type="entry name" value="Znf_C2H2_type"/>
</dbReference>
<evidence type="ECO:0000313" key="4">
    <source>
        <dbReference type="EMBL" id="SIR10101.1"/>
    </source>
</evidence>
<protein>
    <submittedName>
        <fullName evidence="4">HNH endonuclease</fullName>
    </submittedName>
</protein>
<keyword evidence="2" id="KW-0378">Hydrolase</keyword>
<proteinExistence type="predicted"/>
<dbReference type="PANTHER" id="PTHR41286">
    <property type="entry name" value="HNH NUCLEASE YAJD-RELATED"/>
    <property type="match status" value="1"/>
</dbReference>
<name>A0A1N6Y6I9_9EURY</name>
<gene>
    <name evidence="4" type="ORF">SAMN05421858_1421</name>
</gene>
<dbReference type="GO" id="GO:0003676">
    <property type="term" value="F:nucleic acid binding"/>
    <property type="evidence" value="ECO:0007669"/>
    <property type="project" value="InterPro"/>
</dbReference>
<sequence>MAECPKCYESFDSQQGMRIHHTRTHGEKLPNRTCDGCGVQFYDAKARKQFCTDCLPNAGENNGNWRNARETSTCRICETEFSYYSSNKDGVYCSDCVTKSVGLLPENPSEKGERIETECLCCDEFMNVRPSRLARRSRGIFCDMECYGYWLSENVVGENHHQWEGGTINYGRKWWRVRREALNRDEKTCQNCGADEAELGQAPDVHHRIRVRDFDVPQNAHYLDNVITLCRTCHRNVEEGNVTLSGEQSEK</sequence>
<dbReference type="Proteomes" id="UP000186914">
    <property type="component" value="Unassembled WGS sequence"/>
</dbReference>
<dbReference type="EMBL" id="FTNO01000001">
    <property type="protein sequence ID" value="SIR10101.1"/>
    <property type="molecule type" value="Genomic_DNA"/>
</dbReference>
<evidence type="ECO:0000259" key="3">
    <source>
        <dbReference type="PROSITE" id="PS50157"/>
    </source>
</evidence>
<evidence type="ECO:0000313" key="5">
    <source>
        <dbReference type="Proteomes" id="UP000186914"/>
    </source>
</evidence>
<dbReference type="PROSITE" id="PS00028">
    <property type="entry name" value="ZINC_FINGER_C2H2_1"/>
    <property type="match status" value="1"/>
</dbReference>
<evidence type="ECO:0000256" key="2">
    <source>
        <dbReference type="ARBA" id="ARBA00022801"/>
    </source>
</evidence>
<dbReference type="Pfam" id="PF01844">
    <property type="entry name" value="HNH"/>
    <property type="match status" value="1"/>
</dbReference>
<dbReference type="Gene3D" id="1.10.30.50">
    <property type="match status" value="1"/>
</dbReference>
<keyword evidence="1" id="KW-0540">Nuclease</keyword>
<evidence type="ECO:0000256" key="1">
    <source>
        <dbReference type="ARBA" id="ARBA00022722"/>
    </source>
</evidence>
<dbReference type="InterPro" id="IPR003615">
    <property type="entry name" value="HNH_nuc"/>
</dbReference>
<dbReference type="SMART" id="SM00507">
    <property type="entry name" value="HNHc"/>
    <property type="match status" value="1"/>
</dbReference>
<feature type="domain" description="C2H2-type" evidence="3">
    <location>
        <begin position="2"/>
        <end position="30"/>
    </location>
</feature>
<dbReference type="CDD" id="cd00085">
    <property type="entry name" value="HNHc"/>
    <property type="match status" value="1"/>
</dbReference>
<reference evidence="5" key="1">
    <citation type="submission" date="2017-01" db="EMBL/GenBank/DDBJ databases">
        <authorList>
            <person name="Varghese N."/>
            <person name="Submissions S."/>
        </authorList>
    </citation>
    <scope>NUCLEOTIDE SEQUENCE [LARGE SCALE GENOMIC DNA]</scope>
    <source>
        <strain evidence="5">CGMCC 1.7737</strain>
    </source>
</reference>
<dbReference type="GO" id="GO:0016787">
    <property type="term" value="F:hydrolase activity"/>
    <property type="evidence" value="ECO:0007669"/>
    <property type="project" value="UniProtKB-KW"/>
</dbReference>
<dbReference type="GO" id="GO:0008270">
    <property type="term" value="F:zinc ion binding"/>
    <property type="evidence" value="ECO:0007669"/>
    <property type="project" value="InterPro"/>
</dbReference>
<dbReference type="GO" id="GO:0004519">
    <property type="term" value="F:endonuclease activity"/>
    <property type="evidence" value="ECO:0007669"/>
    <property type="project" value="UniProtKB-KW"/>
</dbReference>
<dbReference type="PANTHER" id="PTHR41286:SF1">
    <property type="entry name" value="HNH NUCLEASE YAJD-RELATED"/>
    <property type="match status" value="1"/>
</dbReference>